<evidence type="ECO:0000313" key="1">
    <source>
        <dbReference type="EMBL" id="KAK6791077.1"/>
    </source>
</evidence>
<sequence length="24" mass="2716">MYMMLSDKTFIISGSDFSIIELSS</sequence>
<protein>
    <submittedName>
        <fullName evidence="1">Uncharacterized protein</fullName>
    </submittedName>
</protein>
<reference evidence="1 2" key="1">
    <citation type="submission" date="2024-02" db="EMBL/GenBank/DDBJ databases">
        <title>de novo genome assembly of Solanum bulbocastanum strain 11H21.</title>
        <authorList>
            <person name="Hosaka A.J."/>
        </authorList>
    </citation>
    <scope>NUCLEOTIDE SEQUENCE [LARGE SCALE GENOMIC DNA]</scope>
    <source>
        <tissue evidence="1">Young leaves</tissue>
    </source>
</reference>
<dbReference type="EMBL" id="JBANQN010000004">
    <property type="protein sequence ID" value="KAK6791077.1"/>
    <property type="molecule type" value="Genomic_DNA"/>
</dbReference>
<gene>
    <name evidence="1" type="ORF">RDI58_010158</name>
</gene>
<name>A0AAN8TTG9_SOLBU</name>
<evidence type="ECO:0000313" key="2">
    <source>
        <dbReference type="Proteomes" id="UP001371456"/>
    </source>
</evidence>
<keyword evidence="2" id="KW-1185">Reference proteome</keyword>
<proteinExistence type="predicted"/>
<dbReference type="AlphaFoldDB" id="A0AAN8TTG9"/>
<dbReference type="Proteomes" id="UP001371456">
    <property type="component" value="Unassembled WGS sequence"/>
</dbReference>
<accession>A0AAN8TTG9</accession>
<organism evidence="1 2">
    <name type="scientific">Solanum bulbocastanum</name>
    <name type="common">Wild potato</name>
    <dbReference type="NCBI Taxonomy" id="147425"/>
    <lineage>
        <taxon>Eukaryota</taxon>
        <taxon>Viridiplantae</taxon>
        <taxon>Streptophyta</taxon>
        <taxon>Embryophyta</taxon>
        <taxon>Tracheophyta</taxon>
        <taxon>Spermatophyta</taxon>
        <taxon>Magnoliopsida</taxon>
        <taxon>eudicotyledons</taxon>
        <taxon>Gunneridae</taxon>
        <taxon>Pentapetalae</taxon>
        <taxon>asterids</taxon>
        <taxon>lamiids</taxon>
        <taxon>Solanales</taxon>
        <taxon>Solanaceae</taxon>
        <taxon>Solanoideae</taxon>
        <taxon>Solaneae</taxon>
        <taxon>Solanum</taxon>
    </lineage>
</organism>
<comment type="caution">
    <text evidence="1">The sequence shown here is derived from an EMBL/GenBank/DDBJ whole genome shotgun (WGS) entry which is preliminary data.</text>
</comment>